<keyword evidence="3" id="KW-0677">Repeat</keyword>
<feature type="region of interest" description="Disordered" evidence="8">
    <location>
        <begin position="3993"/>
        <end position="4029"/>
    </location>
</feature>
<keyword evidence="2" id="KW-0812">Transmembrane</keyword>
<feature type="coiled-coil region" evidence="7">
    <location>
        <begin position="2159"/>
        <end position="2193"/>
    </location>
</feature>
<dbReference type="GO" id="GO:0008285">
    <property type="term" value="P:negative regulation of cell population proliferation"/>
    <property type="evidence" value="ECO:0007669"/>
    <property type="project" value="TreeGrafter"/>
</dbReference>
<dbReference type="PANTHER" id="PTHR47535">
    <property type="entry name" value="MUSCLE-SPECIFIC PROTEIN 300 KDA, ISOFORM G"/>
    <property type="match status" value="1"/>
</dbReference>
<keyword evidence="6" id="KW-0009">Actin-binding</keyword>
<feature type="coiled-coil region" evidence="7">
    <location>
        <begin position="781"/>
        <end position="847"/>
    </location>
</feature>
<dbReference type="PROSITE" id="PS50021">
    <property type="entry name" value="CH"/>
    <property type="match status" value="1"/>
</dbReference>
<dbReference type="SUPFAM" id="SSF46966">
    <property type="entry name" value="Spectrin repeat"/>
    <property type="match status" value="1"/>
</dbReference>
<feature type="region of interest" description="Disordered" evidence="8">
    <location>
        <begin position="318"/>
        <end position="350"/>
    </location>
</feature>
<feature type="coiled-coil region" evidence="7">
    <location>
        <begin position="1180"/>
        <end position="1207"/>
    </location>
</feature>
<dbReference type="OrthoDB" id="18740at2759"/>
<dbReference type="PANTHER" id="PTHR47535:SF7">
    <property type="entry name" value="CALMIN"/>
    <property type="match status" value="1"/>
</dbReference>
<dbReference type="GO" id="GO:0005737">
    <property type="term" value="C:cytoplasm"/>
    <property type="evidence" value="ECO:0007669"/>
    <property type="project" value="TreeGrafter"/>
</dbReference>
<evidence type="ECO:0000256" key="7">
    <source>
        <dbReference type="SAM" id="Coils"/>
    </source>
</evidence>
<name>A0A8S9Z5Z7_9TREM</name>
<dbReference type="Gene3D" id="1.20.58.60">
    <property type="match status" value="1"/>
</dbReference>
<evidence type="ECO:0008006" key="13">
    <source>
        <dbReference type="Google" id="ProtNLM"/>
    </source>
</evidence>
<dbReference type="InterPro" id="IPR001715">
    <property type="entry name" value="CH_dom"/>
</dbReference>
<evidence type="ECO:0000259" key="10">
    <source>
        <dbReference type="PROSITE" id="PS50021"/>
    </source>
</evidence>
<protein>
    <recommendedName>
        <fullName evidence="13">Nesprin-1</fullName>
    </recommendedName>
</protein>
<accession>A0A8S9Z5Z7</accession>
<reference evidence="11" key="1">
    <citation type="submission" date="2019-07" db="EMBL/GenBank/DDBJ databases">
        <title>Annotation for the trematode Paragonimus miyazaki's.</title>
        <authorList>
            <person name="Choi Y.-J."/>
        </authorList>
    </citation>
    <scope>NUCLEOTIDE SEQUENCE</scope>
    <source>
        <strain evidence="11">Japan</strain>
    </source>
</reference>
<keyword evidence="7" id="KW-0175">Coiled coil</keyword>
<evidence type="ECO:0000313" key="12">
    <source>
        <dbReference type="Proteomes" id="UP000822476"/>
    </source>
</evidence>
<dbReference type="InterPro" id="IPR001589">
    <property type="entry name" value="Actinin_actin-bd_CS"/>
</dbReference>
<dbReference type="PROSITE" id="PS50017">
    <property type="entry name" value="DEATH_DOMAIN"/>
    <property type="match status" value="1"/>
</dbReference>
<feature type="region of interest" description="Disordered" evidence="8">
    <location>
        <begin position="3857"/>
        <end position="3887"/>
    </location>
</feature>
<feature type="domain" description="Death" evidence="9">
    <location>
        <begin position="1905"/>
        <end position="1957"/>
    </location>
</feature>
<dbReference type="SMART" id="SM00033">
    <property type="entry name" value="CH"/>
    <property type="match status" value="1"/>
</dbReference>
<evidence type="ECO:0000256" key="4">
    <source>
        <dbReference type="ARBA" id="ARBA00022989"/>
    </source>
</evidence>
<evidence type="ECO:0000256" key="3">
    <source>
        <dbReference type="ARBA" id="ARBA00022737"/>
    </source>
</evidence>
<feature type="coiled-coil region" evidence="7">
    <location>
        <begin position="1329"/>
        <end position="1356"/>
    </location>
</feature>
<feature type="coiled-coil region" evidence="7">
    <location>
        <begin position="899"/>
        <end position="964"/>
    </location>
</feature>
<dbReference type="Pfam" id="PF25034">
    <property type="entry name" value="Spectrin_SYNE1"/>
    <property type="match status" value="1"/>
</dbReference>
<evidence type="ECO:0000259" key="9">
    <source>
        <dbReference type="PROSITE" id="PS50017"/>
    </source>
</evidence>
<evidence type="ECO:0000256" key="6">
    <source>
        <dbReference type="ARBA" id="ARBA00023203"/>
    </source>
</evidence>
<keyword evidence="12" id="KW-1185">Reference proteome</keyword>
<comment type="caution">
    <text evidence="11">The sequence shown here is derived from an EMBL/GenBank/DDBJ whole genome shotgun (WGS) entry which is preliminary data.</text>
</comment>
<comment type="subcellular location">
    <subcellularLocation>
        <location evidence="1">Membrane</location>
    </subcellularLocation>
</comment>
<evidence type="ECO:0000256" key="2">
    <source>
        <dbReference type="ARBA" id="ARBA00022692"/>
    </source>
</evidence>
<dbReference type="InterPro" id="IPR052403">
    <property type="entry name" value="LINC-complex_assoc"/>
</dbReference>
<dbReference type="SUPFAM" id="SSF47576">
    <property type="entry name" value="Calponin-homology domain, CH-domain"/>
    <property type="match status" value="1"/>
</dbReference>
<dbReference type="FunFam" id="1.10.418.10:FF:000033">
    <property type="entry name" value="nesprin-1 isoform X1"/>
    <property type="match status" value="1"/>
</dbReference>
<dbReference type="GO" id="GO:0007165">
    <property type="term" value="P:signal transduction"/>
    <property type="evidence" value="ECO:0007669"/>
    <property type="project" value="InterPro"/>
</dbReference>
<sequence>MLPEYVIRPEPMDDLGTKVKLVNINPADIVDGKPAIVLGLIWSIILYFQIEEQEEILMQILGLPSGTARNRGSAKQILKKWVQDIFAGKYDVKVQDFGSSWRDGLAFNAMVHNIDSTLVQMDQLKYHTPRENLEHAFTQAETYLGIPKLLDPEDVDVERPDEKSIMTYVAQFFKAYPDAAKRKPSEVMDETPKTVSVEELIAKIRSTEQLVSTRLQDYDSSLEEHFTEYNQTCQQYQSFEELCDQLKNEWNETAHVNSSRDSSELEIAEEALKSLRDLIDRWQWHIDSLAPGDFGTVAKWTSQAEQWLKATEDSWYQSTSSNKRRGMAGRPTESWRPSSADPPNSPPSFDRIESLLKEESEIFGLSSHRANSMRDLLCRAVEHQGEIINSEFIDQLSRRLSDALAKEPGYTACLAASKARRGFLDLLYATHFTDTEVGVSLRSRRKASATGLEYRLADWTAVLEGSNTDENRDLVQDSLIDYEHCLETEKVPGKLEKAQQEIRKQHTLLAELAIVDEKLPPKKALKVIAEWIRDGDKKWNAERANNIRSIGDELKRRLDAWDTWMQCTQNLERWLSRAERMITAQLEPGDDRGEVYRWIEEAQEAAEFLGNVSDVKKLQQYKERLVQLDQNVGEIKMAEAQKLESIRRDKREKAEQELIEHLEKVEDWIAKADNVLNGSASKQTGSEQVCSHALVEEIRAELAKLLKEQPQALGVKFGSPGQVPVVFDLTFHARDHLQRAVQLVNNPPLQGSDLSCLQRLHQVENQMATLGPTVQSRVADLGDLSEKMIQIEQNLEQLEQKLNQAGSQSGFNLNDPDFSRTKCLSEFAELRGQLTAYAGQVDELERLLHAERNAGLTTTYGLNATKLRDRMHVLQRSLTNTEASLKRELGYIQECASTLTQASQNLLESQDELNKLKQALQKASRHEIPKLYKLIQLDELNENYEQHQEELRQLASELMSTLGQIELADEMAKQADEWLSAQEQRLNKLRSGPATYPLGLNDASSSPSKDCIQRHVALHKQWVEQCQNFVNTLEMEATQYEHIFNPPESDRHKGRRSSLVQEHSDLSARYRLLQADSKSNVTDASKQLIALQSLADCLHSANQWLSNLQNDYELLFGDQVSATTDLSGLTDIWDQQYRELDRLLQCLSATGESHKTNTRQAMEPLVSQVVGRQYDTTALVMVARRELADFQTELGRLQRQLEAELNEVDVKRTHNAKLMSDLQNEVAWLADIERQLSDKSVALKYLQQDTLSTAELQMNIRSEVNRLRQLVSKLEARGTHGLEHLLDKSGQLQETQAKDSVNEWHKNLERVKQAAIQSLHERLALEKQLTGIQIDIDKLQAALRDLEQKRASALSSIPDSSLMNDEDAIMDVIRRAKDQIGFLRLKRPELDGSYELLVNQCKTFGSIPSDVTRLHREMETLFEKLHQDETQMTEQVDMMEQFRIKFTRVERLLGIIEQQAMNTSQPTSPISNPGEELVESFKLCQKQLETLQRLSNHLDSCTTQSRTSDLEPFTELPRLLKEIEIRIEQLVNTADPLAEPLSHSWCKRRVKVDQVKSSLQSKIGCLERLVRAIETVLACEQEATALVTPMEQEYHALKLSTNTSGSLEVTMRATRALLNRLKTEGAVARDTLDEAIENVLKLATCVQSNSFTSNSKQLFSVLKRFENRVEELKLKLSQLLVDHSELVKNEKTFHVEIKEVLKELKLITSEASKLHAKLKSSLELADFSECEPQLANINTRLDMQEHQIQHLHKELDIRMARSSTEVKASLCNLDETFQESKSLVHVCQQVHQDRQTTLTHTKFALEQCSKSLGQLRSRLDHALNWSQERINELRSMTTRSNLVQQIDSLQNLTEELKLAGQLLAYKKGRNLPIRSDVLQGSNLISQIQELLRVSESLEQPHELKEWIRLEQEIELEGNRLTQAKFEIEEMRDIIRGWDMRMDEFESTIQTLEQTIRDKMGADNPIALASGEYLSVRKQLLDEMQLIQENQLPQLKTQLVSLQRQASDIFKETHTAGPRISGEEKSVTQRLSKAEGEYHKITSMVSTLCSTYRQRVTEEDQLIHSVIESLEWIKTYEADVEELERHLPCSDSLNFASHSPSKVWILNDISKVEQLERERKPHEELVRDLLERLRKTNAGSNKTYFQEMSKGLQNLHPFRLKRILDELIKTQKDLEQYEARVARARQALEDFETKYLGLMDADKLSVEIFKNKTFSKVQDKEEKKWIQLLDEMNTFKTSDIKELENLEMKLAMPSVKCTAEQIRDALERLQTKTGEKLESNTQFNALKHRIHVMLNEFDEDVSKAATSYCKLTKNLITPFGRDSITDCQLPSRICDHLHRVIEGTVKRSNIFQKDTIGQLENTWQHILTQAKPVYSNGQLELAFSHKRFLELREDFDCLHKELQALLPSTLHLRQDWIVQERVLETIDMEIQSATRREKFAVTSDIPLSQDSESQLLPTEFELSKEMKSNLNKLNDLLLIYQQEINQLRKIHKTLNDGKTNTLEALTDRLDSLFRHMHSLATHDTKFVQEPRNVASPSPVNSPVPIHFTERIQEQYQTKLRQLSENLNSSQTRLTNFGRVVQSIKELDTWQLEFYAALMRWSPQSLTSASNTTLFTETQLRFALDTGQAYVHSIRDWSKQWVESDRSEDIDQCAQFQVRRANQIILKATQHFQQISSQADQHKETVKEATDRVEELERWLAVWTEKSSQLQLTVTASLASCDNFDGLRRRDAELRRWLEQSEALSVELKAKYAVLENQSRPWLNLGAIQKTQFSAIEQQFKERLTTASNMSTHLTQLKLRLTDMANCIQNVSQWIREVYNQLPKAREGRTLRLVCNDRDVTLMDYDFDLLFLDRSQQRGPKTSPVRIPTYAGGQAKSVRVLPSVPDCQGTRTRSVSPSSYSPNRIAANALRHTSLQHTLLQTYRDRLGLVDKLAEELNQIIPQIAQELNSTGDLLNAALADLRIESNLVATEVYRIRNELEGLFATVTQTKHETEDIVNLAQEFENGVCGWQTWYDTLISKLNRTIQRSVMGLQDVRADARRTEMEINNAPDIVKPVIECIQHHQSLQNDVMVWRSELIKLEGVGTDLQERCKDSNPRNRYNQMRNQHEALSESLSDVLTKLQSVYTEEQSFHQRLEELKQWVKQHQEIDRSDPNESFMDTDALARKCQSHKNLTMQIEQNQSKLLDLSDKADRVCRASSSAALAMHSLLMRHPTKNTTVDAERASPSCLSIFPQMNGIDTMTDLSNRNFIQHTRHKELADRLQTWLHLTEQKVEKVECKVVDSAELGHSNSARTHESRTNETVWNCYLDEYKNLIQAAELKAPEFEQLRVETSELPHTQMGQKSLELLERFSSLRTHLNQKIEWLLQVQQKIELFLQVVQEGERWLTTTHFKLMSPCAVTEEFSSGLLSNPSATMSNCETVLREIELDGANYMQQAHELAHLLIHCALNDRPQTTIVCDSVRCDLRQVPFDQSTVNTVKQCMLLAQTNDSRSSSRPLGKIALNVVQRAHELEVNYGNLCANAQAMKKRLSDQLNRKKTYDDLLQAVARFLVIELPKWWRQVTANTEKTGVLFSSILPFTSTSEMSASYLNDQLEKLLTTSTEKLPDAVANSLTDVEQQKSLTATMETHLSTFKRDLSIAHFRAGSPAQDLNSGQIAPAQESQIAHPSSTGKLAHNVHAAIEHETHKLKVYSEKLNELRTSWERFTRDRDAFRTWLNDRQTASQHLLELRSRSTAPEDEEKRALEDFLSTLRDQEPLLRSVVRAHKDLTQHNGKVNDPVLDQTKAEFELLLTRSEARLRKIQLQRRSQEPSSGNAQNANHTSVVNNVDALLQQSASTVKHTRVLNQLARSVRKINQELSMPENGDHSNHSIRATRATSQLSLVDQRPTSSESIRLNLPIPTQPAVRIPPTNEHQMCTSYSALSTLNSVEQPQPVRVRRWSGYQNPVPTRDSAVASAVNTYQTRGFPTSSKLLSQSQQLQHQVKSSVPILSTWNGASGAHKSATANSIRSNSQSVSANPLRASPRSAQVSADKITLTETQSSTKLGPRLDSYRLQRSKYANNVSQIPVRKWQPPESTLGVSREEPKR</sequence>
<evidence type="ECO:0000313" key="11">
    <source>
        <dbReference type="EMBL" id="KAF7261080.1"/>
    </source>
</evidence>
<organism evidence="11 12">
    <name type="scientific">Paragonimus skrjabini miyazakii</name>
    <dbReference type="NCBI Taxonomy" id="59628"/>
    <lineage>
        <taxon>Eukaryota</taxon>
        <taxon>Metazoa</taxon>
        <taxon>Spiralia</taxon>
        <taxon>Lophotrochozoa</taxon>
        <taxon>Platyhelminthes</taxon>
        <taxon>Trematoda</taxon>
        <taxon>Digenea</taxon>
        <taxon>Plagiorchiida</taxon>
        <taxon>Troglotremata</taxon>
        <taxon>Troglotrematidae</taxon>
        <taxon>Paragonimus</taxon>
    </lineage>
</organism>
<dbReference type="Proteomes" id="UP000822476">
    <property type="component" value="Unassembled WGS sequence"/>
</dbReference>
<dbReference type="GO" id="GO:0005640">
    <property type="term" value="C:nuclear outer membrane"/>
    <property type="evidence" value="ECO:0007669"/>
    <property type="project" value="TreeGrafter"/>
</dbReference>
<dbReference type="Gene3D" id="1.10.418.10">
    <property type="entry name" value="Calponin-like domain"/>
    <property type="match status" value="2"/>
</dbReference>
<evidence type="ECO:0000256" key="5">
    <source>
        <dbReference type="ARBA" id="ARBA00023136"/>
    </source>
</evidence>
<feature type="coiled-coil region" evidence="7">
    <location>
        <begin position="2462"/>
        <end position="2489"/>
    </location>
</feature>
<dbReference type="GO" id="GO:0034993">
    <property type="term" value="C:meiotic nuclear membrane microtubule tethering complex"/>
    <property type="evidence" value="ECO:0007669"/>
    <property type="project" value="TreeGrafter"/>
</dbReference>
<dbReference type="EMBL" id="JTDE01000493">
    <property type="protein sequence ID" value="KAF7261080.1"/>
    <property type="molecule type" value="Genomic_DNA"/>
</dbReference>
<dbReference type="PROSITE" id="PS00020">
    <property type="entry name" value="ACTININ_2"/>
    <property type="match status" value="1"/>
</dbReference>
<feature type="coiled-coil region" evidence="7">
    <location>
        <begin position="2670"/>
        <end position="2697"/>
    </location>
</feature>
<feature type="region of interest" description="Disordered" evidence="8">
    <location>
        <begin position="4062"/>
        <end position="4084"/>
    </location>
</feature>
<dbReference type="GO" id="GO:0051015">
    <property type="term" value="F:actin filament binding"/>
    <property type="evidence" value="ECO:0007669"/>
    <property type="project" value="TreeGrafter"/>
</dbReference>
<feature type="compositionally biased region" description="Polar residues" evidence="8">
    <location>
        <begin position="3873"/>
        <end position="3887"/>
    </location>
</feature>
<dbReference type="Pfam" id="PF00307">
    <property type="entry name" value="CH"/>
    <property type="match status" value="1"/>
</dbReference>
<feature type="compositionally biased region" description="Polar residues" evidence="8">
    <location>
        <begin position="4000"/>
        <end position="4014"/>
    </location>
</feature>
<dbReference type="GO" id="GO:0007097">
    <property type="term" value="P:nuclear migration"/>
    <property type="evidence" value="ECO:0007669"/>
    <property type="project" value="TreeGrafter"/>
</dbReference>
<feature type="coiled-coil region" evidence="7">
    <location>
        <begin position="618"/>
        <end position="671"/>
    </location>
</feature>
<feature type="coiled-coil region" evidence="7">
    <location>
        <begin position="1618"/>
        <end position="1689"/>
    </location>
</feature>
<feature type="domain" description="Calponin-homology (CH)" evidence="10">
    <location>
        <begin position="72"/>
        <end position="177"/>
    </location>
</feature>
<proteinExistence type="predicted"/>
<evidence type="ECO:0000256" key="1">
    <source>
        <dbReference type="ARBA" id="ARBA00004370"/>
    </source>
</evidence>
<keyword evidence="4" id="KW-1133">Transmembrane helix</keyword>
<dbReference type="InterPro" id="IPR036872">
    <property type="entry name" value="CH_dom_sf"/>
</dbReference>
<evidence type="ECO:0000256" key="8">
    <source>
        <dbReference type="SAM" id="MobiDB-lite"/>
    </source>
</evidence>
<dbReference type="InterPro" id="IPR000488">
    <property type="entry name" value="Death_dom"/>
</dbReference>
<keyword evidence="5" id="KW-0472">Membrane</keyword>
<dbReference type="InterPro" id="IPR057057">
    <property type="entry name" value="Spectrin_SYNE1"/>
</dbReference>
<gene>
    <name evidence="11" type="ORF">EG68_01623</name>
</gene>